<reference evidence="3" key="1">
    <citation type="journal article" date="2019" name="Curr. Biol.">
        <title>Genome Sequence of Striga asiatica Provides Insight into the Evolution of Plant Parasitism.</title>
        <authorList>
            <person name="Yoshida S."/>
            <person name="Kim S."/>
            <person name="Wafula E.K."/>
            <person name="Tanskanen J."/>
            <person name="Kim Y.M."/>
            <person name="Honaas L."/>
            <person name="Yang Z."/>
            <person name="Spallek T."/>
            <person name="Conn C.E."/>
            <person name="Ichihashi Y."/>
            <person name="Cheong K."/>
            <person name="Cui S."/>
            <person name="Der J.P."/>
            <person name="Gundlach H."/>
            <person name="Jiao Y."/>
            <person name="Hori C."/>
            <person name="Ishida J.K."/>
            <person name="Kasahara H."/>
            <person name="Kiba T."/>
            <person name="Kim M.S."/>
            <person name="Koo N."/>
            <person name="Laohavisit A."/>
            <person name="Lee Y.H."/>
            <person name="Lumba S."/>
            <person name="McCourt P."/>
            <person name="Mortimer J.C."/>
            <person name="Mutuku J.M."/>
            <person name="Nomura T."/>
            <person name="Sasaki-Sekimoto Y."/>
            <person name="Seto Y."/>
            <person name="Wang Y."/>
            <person name="Wakatake T."/>
            <person name="Sakakibara H."/>
            <person name="Demura T."/>
            <person name="Yamaguchi S."/>
            <person name="Yoneyama K."/>
            <person name="Manabe R.I."/>
            <person name="Nelson D.C."/>
            <person name="Schulman A.H."/>
            <person name="Timko M.P."/>
            <person name="dePamphilis C.W."/>
            <person name="Choi D."/>
            <person name="Shirasu K."/>
        </authorList>
    </citation>
    <scope>NUCLEOTIDE SEQUENCE [LARGE SCALE GENOMIC DNA]</scope>
    <source>
        <strain evidence="3">cv. UVA1</strain>
    </source>
</reference>
<dbReference type="GO" id="GO:0016071">
    <property type="term" value="P:mRNA metabolic process"/>
    <property type="evidence" value="ECO:0007669"/>
    <property type="project" value="UniProtKB-ARBA"/>
</dbReference>
<dbReference type="OrthoDB" id="1921042at2759"/>
<comment type="caution">
    <text evidence="2">The sequence shown here is derived from an EMBL/GenBank/DDBJ whole genome shotgun (WGS) entry which is preliminary data.</text>
</comment>
<proteinExistence type="predicted"/>
<name>A0A5A7NWG0_STRAF</name>
<feature type="non-terminal residue" evidence="2">
    <location>
        <position position="238"/>
    </location>
</feature>
<accession>A0A5A7NWG0</accession>
<sequence length="238" mass="26098">METLVIAHHRNHNQFYSRNQGGYSSTKFGSFGSPPSGNISDINCRTFQSEEGLLPNPFETHPTKIPLSEKAFSASISPKTQSLNRSQKPRKGFAKSRTIDIPIEFKIESSEGGFDFSERWAGPAYSNSPPPSSLPIPKFSLRPKRSISLDLPNAASEINFHPIAKSAPVSPTRERSPSPGGPFEFPDSGTWRSFSLSDIFDLSDSGNMTSHSPSDPVDISVTATLTLRRILNLDDTDN</sequence>
<dbReference type="InterPro" id="IPR028322">
    <property type="entry name" value="PNRC-like_rgn"/>
</dbReference>
<dbReference type="AlphaFoldDB" id="A0A5A7NWG0"/>
<evidence type="ECO:0000313" key="2">
    <source>
        <dbReference type="EMBL" id="GER24845.1"/>
    </source>
</evidence>
<dbReference type="EMBL" id="BKCP01000001">
    <property type="protein sequence ID" value="GER24845.1"/>
    <property type="molecule type" value="Genomic_DNA"/>
</dbReference>
<dbReference type="Proteomes" id="UP000325081">
    <property type="component" value="Unassembled WGS sequence"/>
</dbReference>
<evidence type="ECO:0000256" key="1">
    <source>
        <dbReference type="SAM" id="MobiDB-lite"/>
    </source>
</evidence>
<feature type="region of interest" description="Disordered" evidence="1">
    <location>
        <begin position="164"/>
        <end position="188"/>
    </location>
</feature>
<dbReference type="Pfam" id="PF15365">
    <property type="entry name" value="PNRC"/>
    <property type="match status" value="1"/>
</dbReference>
<evidence type="ECO:0000313" key="3">
    <source>
        <dbReference type="Proteomes" id="UP000325081"/>
    </source>
</evidence>
<dbReference type="PANTHER" id="PTHR35306">
    <property type="entry name" value="BNAA03G57290D PROTEIN"/>
    <property type="match status" value="1"/>
</dbReference>
<protein>
    <submittedName>
        <fullName evidence="2">Brassinosteroid signalling positive regulator family protein</fullName>
    </submittedName>
</protein>
<gene>
    <name evidence="2" type="ORF">STAS_00387</name>
</gene>
<dbReference type="PANTHER" id="PTHR35306:SF1">
    <property type="entry name" value="VQ DOMAIN-CONTAINING PROTEIN"/>
    <property type="match status" value="1"/>
</dbReference>
<keyword evidence="3" id="KW-1185">Reference proteome</keyword>
<organism evidence="2 3">
    <name type="scientific">Striga asiatica</name>
    <name type="common">Asiatic witchweed</name>
    <name type="synonym">Buchnera asiatica</name>
    <dbReference type="NCBI Taxonomy" id="4170"/>
    <lineage>
        <taxon>Eukaryota</taxon>
        <taxon>Viridiplantae</taxon>
        <taxon>Streptophyta</taxon>
        <taxon>Embryophyta</taxon>
        <taxon>Tracheophyta</taxon>
        <taxon>Spermatophyta</taxon>
        <taxon>Magnoliopsida</taxon>
        <taxon>eudicotyledons</taxon>
        <taxon>Gunneridae</taxon>
        <taxon>Pentapetalae</taxon>
        <taxon>asterids</taxon>
        <taxon>lamiids</taxon>
        <taxon>Lamiales</taxon>
        <taxon>Orobanchaceae</taxon>
        <taxon>Buchnereae</taxon>
        <taxon>Striga</taxon>
    </lineage>
</organism>